<evidence type="ECO:0000256" key="5">
    <source>
        <dbReference type="ARBA" id="ARBA00023040"/>
    </source>
</evidence>
<keyword evidence="9" id="KW-0807">Transducer</keyword>
<dbReference type="GO" id="GO:0045202">
    <property type="term" value="C:synapse"/>
    <property type="evidence" value="ECO:0007669"/>
    <property type="project" value="GOC"/>
</dbReference>
<feature type="transmembrane region" description="Helical" evidence="11">
    <location>
        <begin position="126"/>
        <end position="148"/>
    </location>
</feature>
<evidence type="ECO:0000256" key="6">
    <source>
        <dbReference type="ARBA" id="ARBA00023136"/>
    </source>
</evidence>
<accession>A0AAV4J6L1</accession>
<evidence type="ECO:0000313" key="13">
    <source>
        <dbReference type="EMBL" id="GFS16961.1"/>
    </source>
</evidence>
<protein>
    <submittedName>
        <fullName evidence="13">Octopamine receptor 2</fullName>
    </submittedName>
</protein>
<evidence type="ECO:0000256" key="1">
    <source>
        <dbReference type="ARBA" id="ARBA00004651"/>
    </source>
</evidence>
<proteinExistence type="predicted"/>
<feature type="transmembrane region" description="Helical" evidence="11">
    <location>
        <begin position="169"/>
        <end position="191"/>
    </location>
</feature>
<dbReference type="PANTHER" id="PTHR24248:SF125">
    <property type="entry name" value="DOPAMINE D2-LIKE RECEPTOR"/>
    <property type="match status" value="1"/>
</dbReference>
<dbReference type="Pfam" id="PF00001">
    <property type="entry name" value="7tm_1"/>
    <property type="match status" value="1"/>
</dbReference>
<feature type="region of interest" description="Disordered" evidence="10">
    <location>
        <begin position="256"/>
        <end position="287"/>
    </location>
</feature>
<dbReference type="GO" id="GO:0001591">
    <property type="term" value="F:dopamine neurotransmitter receptor activity, coupled via Gi/Go"/>
    <property type="evidence" value="ECO:0007669"/>
    <property type="project" value="TreeGrafter"/>
</dbReference>
<dbReference type="PRINTS" id="PR00237">
    <property type="entry name" value="GPCRRHODOPSN"/>
</dbReference>
<feature type="transmembrane region" description="Helical" evidence="11">
    <location>
        <begin position="218"/>
        <end position="245"/>
    </location>
</feature>
<sequence length="639" mass="71477">MSVPATGNGDVTAAVTTADGPCSWMNGSSQMTSPWLMVSPVCSTRYNSVGVFVTVSFIMGAITLWTILGNVLVLLALCRYNTLRTMSNCLIGNLAMSDLLLALTVLPISTTNDLLGFWVFGEVMCTFWLCVDVLYCTASVWGLCTVAFDRYMATVYPVWYHDRRSVHKALGCIVFVWIFSAVISLAPFIGWRHTLSNFFTFNSAMQRHECVLFTSNSYVIYSAMGSFVIPACLMTFMYIRIFVVLHEKSKSMIKRKLGGPGGAGDARIPQRKHNNHHQHNILNSRNGGVIPELSVSPTEQFISNGVERDFTTTTLVSVTMGSVYNLDTEEIDNDHQENKNLLESSPIQHDASRLQLPSSASCVPSMFSPLLSPPQENQLINAAEQYADKNDFPSLGHARRSHSIALPESSSMELKPHNPHVDVERRHSHNVAFTVSEINGDNEMSTSSSQTRRKTGLRSYVQRSLSANFLNLGGYSDGSKRSANHQNYRQGGPMSFLPISLPFSRRSSACPDTSSGRRLDRNSRLTVSMKRRFEQREQRATKRMLLIMASFCVCWMPFVVMYVMRGVCETCHMNQHLVAAIIWLGYVNSSLNPVLYTLFNDDFKAAFKKMVGLNASPRSSERKQVRGRARRKAEQRCSK</sequence>
<keyword evidence="14" id="KW-1185">Reference proteome</keyword>
<feature type="transmembrane region" description="Helical" evidence="11">
    <location>
        <begin position="576"/>
        <end position="599"/>
    </location>
</feature>
<evidence type="ECO:0000256" key="10">
    <source>
        <dbReference type="SAM" id="MobiDB-lite"/>
    </source>
</evidence>
<dbReference type="CDD" id="cd14967">
    <property type="entry name" value="7tmA_amine_R-like"/>
    <property type="match status" value="1"/>
</dbReference>
<evidence type="ECO:0000313" key="14">
    <source>
        <dbReference type="Proteomes" id="UP000762676"/>
    </source>
</evidence>
<dbReference type="GO" id="GO:0005886">
    <property type="term" value="C:plasma membrane"/>
    <property type="evidence" value="ECO:0007669"/>
    <property type="project" value="UniProtKB-SubCell"/>
</dbReference>
<organism evidence="13 14">
    <name type="scientific">Elysia marginata</name>
    <dbReference type="NCBI Taxonomy" id="1093978"/>
    <lineage>
        <taxon>Eukaryota</taxon>
        <taxon>Metazoa</taxon>
        <taxon>Spiralia</taxon>
        <taxon>Lophotrochozoa</taxon>
        <taxon>Mollusca</taxon>
        <taxon>Gastropoda</taxon>
        <taxon>Heterobranchia</taxon>
        <taxon>Euthyneura</taxon>
        <taxon>Panpulmonata</taxon>
        <taxon>Sacoglossa</taxon>
        <taxon>Placobranchoidea</taxon>
        <taxon>Plakobranchidae</taxon>
        <taxon>Elysia</taxon>
    </lineage>
</organism>
<reference evidence="13 14" key="1">
    <citation type="journal article" date="2021" name="Elife">
        <title>Chloroplast acquisition without the gene transfer in kleptoplastic sea slugs, Plakobranchus ocellatus.</title>
        <authorList>
            <person name="Maeda T."/>
            <person name="Takahashi S."/>
            <person name="Yoshida T."/>
            <person name="Shimamura S."/>
            <person name="Takaki Y."/>
            <person name="Nagai Y."/>
            <person name="Toyoda A."/>
            <person name="Suzuki Y."/>
            <person name="Arimoto A."/>
            <person name="Ishii H."/>
            <person name="Satoh N."/>
            <person name="Nishiyama T."/>
            <person name="Hasebe M."/>
            <person name="Maruyama T."/>
            <person name="Minagawa J."/>
            <person name="Obokata J."/>
            <person name="Shigenobu S."/>
        </authorList>
    </citation>
    <scope>NUCLEOTIDE SEQUENCE [LARGE SCALE GENOMIC DNA]</scope>
</reference>
<evidence type="ECO:0000256" key="8">
    <source>
        <dbReference type="ARBA" id="ARBA00023170"/>
    </source>
</evidence>
<keyword evidence="4 11" id="KW-1133">Transmembrane helix</keyword>
<dbReference type="SUPFAM" id="SSF81321">
    <property type="entry name" value="Family A G protein-coupled receptor-like"/>
    <property type="match status" value="1"/>
</dbReference>
<keyword evidence="6 11" id="KW-0472">Membrane</keyword>
<evidence type="ECO:0000259" key="12">
    <source>
        <dbReference type="PROSITE" id="PS50262"/>
    </source>
</evidence>
<dbReference type="EMBL" id="BMAT01009966">
    <property type="protein sequence ID" value="GFS16961.1"/>
    <property type="molecule type" value="Genomic_DNA"/>
</dbReference>
<evidence type="ECO:0000256" key="7">
    <source>
        <dbReference type="ARBA" id="ARBA00023157"/>
    </source>
</evidence>
<dbReference type="InterPro" id="IPR000276">
    <property type="entry name" value="GPCR_Rhodpsn"/>
</dbReference>
<dbReference type="AlphaFoldDB" id="A0AAV4J6L1"/>
<evidence type="ECO:0000256" key="3">
    <source>
        <dbReference type="ARBA" id="ARBA00022692"/>
    </source>
</evidence>
<dbReference type="InterPro" id="IPR017452">
    <property type="entry name" value="GPCR_Rhodpsn_7TM"/>
</dbReference>
<evidence type="ECO:0000256" key="11">
    <source>
        <dbReference type="SAM" id="Phobius"/>
    </source>
</evidence>
<comment type="subcellular location">
    <subcellularLocation>
        <location evidence="1">Cell membrane</location>
        <topology evidence="1">Multi-pass membrane protein</topology>
    </subcellularLocation>
</comment>
<evidence type="ECO:0000256" key="9">
    <source>
        <dbReference type="ARBA" id="ARBA00023224"/>
    </source>
</evidence>
<feature type="transmembrane region" description="Helical" evidence="11">
    <location>
        <begin position="49"/>
        <end position="78"/>
    </location>
</feature>
<keyword evidence="2" id="KW-1003">Cell membrane</keyword>
<dbReference type="GO" id="GO:0004930">
    <property type="term" value="F:G protein-coupled receptor activity"/>
    <property type="evidence" value="ECO:0007669"/>
    <property type="project" value="UniProtKB-KW"/>
</dbReference>
<comment type="caution">
    <text evidence="13">The sequence shown here is derived from an EMBL/GenBank/DDBJ whole genome shotgun (WGS) entry which is preliminary data.</text>
</comment>
<keyword evidence="5" id="KW-0297">G-protein coupled receptor</keyword>
<dbReference type="Proteomes" id="UP000762676">
    <property type="component" value="Unassembled WGS sequence"/>
</dbReference>
<evidence type="ECO:0000256" key="2">
    <source>
        <dbReference type="ARBA" id="ARBA00022475"/>
    </source>
</evidence>
<feature type="compositionally biased region" description="Basic residues" evidence="10">
    <location>
        <begin position="269"/>
        <end position="279"/>
    </location>
</feature>
<feature type="transmembrane region" description="Helical" evidence="11">
    <location>
        <begin position="545"/>
        <end position="564"/>
    </location>
</feature>
<keyword evidence="7" id="KW-1015">Disulfide bond</keyword>
<keyword evidence="3 11" id="KW-0812">Transmembrane</keyword>
<dbReference type="PANTHER" id="PTHR24248">
    <property type="entry name" value="ADRENERGIC RECEPTOR-RELATED G-PROTEIN COUPLED RECEPTOR"/>
    <property type="match status" value="1"/>
</dbReference>
<gene>
    <name evidence="13" type="ORF">ElyMa_004968900</name>
</gene>
<name>A0AAV4J6L1_9GAST</name>
<keyword evidence="8 13" id="KW-0675">Receptor</keyword>
<feature type="domain" description="G-protein coupled receptors family 1 profile" evidence="12">
    <location>
        <begin position="69"/>
        <end position="596"/>
    </location>
</feature>
<evidence type="ECO:0000256" key="4">
    <source>
        <dbReference type="ARBA" id="ARBA00022989"/>
    </source>
</evidence>
<feature type="region of interest" description="Disordered" evidence="10">
    <location>
        <begin position="617"/>
        <end position="639"/>
    </location>
</feature>
<dbReference type="PROSITE" id="PS50262">
    <property type="entry name" value="G_PROTEIN_RECEP_F1_2"/>
    <property type="match status" value="1"/>
</dbReference>
<feature type="transmembrane region" description="Helical" evidence="11">
    <location>
        <begin position="99"/>
        <end position="120"/>
    </location>
</feature>
<dbReference type="Gene3D" id="1.20.1070.10">
    <property type="entry name" value="Rhodopsin 7-helix transmembrane proteins"/>
    <property type="match status" value="2"/>
</dbReference>